<name>A0A9P5LIZ8_9HYPO</name>
<evidence type="ECO:0000256" key="2">
    <source>
        <dbReference type="SAM" id="MobiDB-lite"/>
    </source>
</evidence>
<evidence type="ECO:0000313" key="6">
    <source>
        <dbReference type="Proteomes" id="UP000722485"/>
    </source>
</evidence>
<organism evidence="5 6">
    <name type="scientific">Cylindrodendrum hubeiense</name>
    <dbReference type="NCBI Taxonomy" id="595255"/>
    <lineage>
        <taxon>Eukaryota</taxon>
        <taxon>Fungi</taxon>
        <taxon>Dikarya</taxon>
        <taxon>Ascomycota</taxon>
        <taxon>Pezizomycotina</taxon>
        <taxon>Sordariomycetes</taxon>
        <taxon>Hypocreomycetidae</taxon>
        <taxon>Hypocreales</taxon>
        <taxon>Nectriaceae</taxon>
        <taxon>Cylindrodendrum</taxon>
    </lineage>
</organism>
<dbReference type="PANTHER" id="PTHR10039:SF17">
    <property type="entry name" value="FUNGAL STAND N-TERMINAL GOODBYE DOMAIN-CONTAINING PROTEIN-RELATED"/>
    <property type="match status" value="1"/>
</dbReference>
<keyword evidence="1" id="KW-0677">Repeat</keyword>
<dbReference type="EMBL" id="JAANBB010000061">
    <property type="protein sequence ID" value="KAF7552379.1"/>
    <property type="molecule type" value="Genomic_DNA"/>
</dbReference>
<dbReference type="InterPro" id="IPR031350">
    <property type="entry name" value="Goodbye_dom"/>
</dbReference>
<evidence type="ECO:0000313" key="5">
    <source>
        <dbReference type="EMBL" id="KAF7552379.1"/>
    </source>
</evidence>
<dbReference type="Pfam" id="PF24883">
    <property type="entry name" value="NPHP3_N"/>
    <property type="match status" value="1"/>
</dbReference>
<dbReference type="OrthoDB" id="2913095at2759"/>
<evidence type="ECO:0000259" key="3">
    <source>
        <dbReference type="Pfam" id="PF17109"/>
    </source>
</evidence>
<dbReference type="PANTHER" id="PTHR10039">
    <property type="entry name" value="AMELOGENIN"/>
    <property type="match status" value="1"/>
</dbReference>
<dbReference type="Pfam" id="PF17109">
    <property type="entry name" value="Goodbye"/>
    <property type="match status" value="1"/>
</dbReference>
<accession>A0A9P5LIZ8</accession>
<reference evidence="5" key="1">
    <citation type="submission" date="2020-03" db="EMBL/GenBank/DDBJ databases">
        <title>Draft Genome Sequence of Cylindrodendrum hubeiense.</title>
        <authorList>
            <person name="Buettner E."/>
            <person name="Kellner H."/>
        </authorList>
    </citation>
    <scope>NUCLEOTIDE SEQUENCE</scope>
    <source>
        <strain evidence="5">IHI 201604</strain>
    </source>
</reference>
<keyword evidence="6" id="KW-1185">Reference proteome</keyword>
<feature type="domain" description="Nephrocystin 3-like N-terminal" evidence="4">
    <location>
        <begin position="289"/>
        <end position="459"/>
    </location>
</feature>
<gene>
    <name evidence="5" type="ORF">G7Z17_g4331</name>
</gene>
<dbReference type="InterPro" id="IPR056884">
    <property type="entry name" value="NPHP3-like_N"/>
</dbReference>
<evidence type="ECO:0008006" key="7">
    <source>
        <dbReference type="Google" id="ProtNLM"/>
    </source>
</evidence>
<comment type="caution">
    <text evidence="5">The sequence shown here is derived from an EMBL/GenBank/DDBJ whole genome shotgun (WGS) entry which is preliminary data.</text>
</comment>
<sequence length="1492" mass="169621">MAAPDAGIFGPNVDEEINRTWKEVEDRVLQMAGGDRSKIKQLGIDNVLQYLDQAQSKDKKEAEKYGAVRNIFNRTLQCIQTVGGIVADGASYAFAPAGTCYNALTFVIQAWQGYEGIFESLASLLEKCTEFLDRLSYYAASGMDSKLTKVACQHLHIFVEICDRSLRLKLKRNKFAAFMKQMFLNDDGVQDLLGAMQNLVDKERGLVSAQTWKSSNEAASNSRDGLSLTRKVHSTLVEDKNQLKREKELQKWKLSIIKALEFEAKILDEGTPEPWEKMWKKHKSKILEGSGEWLVQDPRFKAWATTNDASSQILGLEGEDGAGKTLLASNVILHLRKMKTVGVSGSRVVVAHNFVEPDSKSAAETDTPVVISRNLMCQLALGDEPFMKSVATICEKSQYFDSPLDMWTQLLLQNEDMANIDVTFFIVLDGLGSNVETFTHLLRSFSDNALIQRTRILLTGKRDMFDSIENAGGLKVEKIALGEPNKQDVELYINNRMGEMEILKDTTRPGVSEMREKILNDLQESTGGDYYKIGHVLDNISKTDDVEEINTYLQGAGDARLDQIEDDIEKLNKTRTEKEISEINEIILWVWASPVWMTPLEMEGILALKAGNGGGTSLMSMVSKIKTKYTIFNTDYNVVDFRVSEILDKIPMKKKDTSDEASSSGFKEIQPSEINIIKFYLSTVCPPDLYTKFGFDEFFNLKMVRKGSYIYQDPDNGHITIVLRCLTCLEEERNEKTEPLRTHAMNHLLYHLEKTDLSLADRSLKAEVGIKLVRLFTEKFALDSLFEFRTDDLQTHDIDFSRHEIPVTWNPWIDTDEGTNVLSKWFKDSAVIEKVKDSPLIIAFNAPDADQHKALFEPASKLVAENLFRIDITKKETYHSFVFLYSLLTKKDRKDPIELDKIYEPTVEMFEMVENWSQELLGVTEKDSMWEAKAAALLDYLPRDNIPAALAEERVRKAMELDPDSWRASYTLSRVIESKEEAITLLASVVGRLLEDTEWRDDKQHKGILAKMVLELGDRYWENDETQDEAMKVYAKIMDIDQSYSIIESFSQVLAKYSSKQKWDAVCDFLEGLLEQTEDGKNMAGIFIRNGIINNLPIFRPLLGGLVRSGNRWDLVETLLTKANEIDHGTDRRETFTFLFNQGNALVEIEGHENAGIAAWEAIPTCVEEDSKDWATGYTTPYLFNVWIKLATAEGTTTSQAEAYYNKIEAWYEKIGKLENQFTDNALAFAQYLRLRGDEVRAKEVLRKFARESLEMLYDDVVENDMMSFWNLSQIFSTMRDNTNNVVAWEMMMQVRKLQFAEYERKLEIWKQGQKGSTKEDTSNETDKNDESGEGVKDETTEQKTGDSNTADSGDVALANMEEEKATEETAAGENEEAKPAEDEPEPEKPDLDIAFCDGRCDKVFSSPHGFWTCLTESGKTHLCDDCYEKLHKGELGPDVCGKNHERFYFERDDEKMAAIPTGSVLVGDRVITLEEWKEEIKAKYVEFSEDK</sequence>
<proteinExistence type="predicted"/>
<evidence type="ECO:0000256" key="1">
    <source>
        <dbReference type="ARBA" id="ARBA00022737"/>
    </source>
</evidence>
<feature type="compositionally biased region" description="Basic and acidic residues" evidence="2">
    <location>
        <begin position="1317"/>
        <end position="1345"/>
    </location>
</feature>
<feature type="domain" description="Fungal STAND N-terminal Goodbye" evidence="3">
    <location>
        <begin position="39"/>
        <end position="138"/>
    </location>
</feature>
<feature type="region of interest" description="Disordered" evidence="2">
    <location>
        <begin position="1311"/>
        <end position="1393"/>
    </location>
</feature>
<protein>
    <recommendedName>
        <fullName evidence="7">Fungal STAND N-terminal Goodbye domain-containing protein</fullName>
    </recommendedName>
</protein>
<evidence type="ECO:0000259" key="4">
    <source>
        <dbReference type="Pfam" id="PF24883"/>
    </source>
</evidence>
<feature type="compositionally biased region" description="Basic and acidic residues" evidence="2">
    <location>
        <begin position="1376"/>
        <end position="1392"/>
    </location>
</feature>
<dbReference type="Proteomes" id="UP000722485">
    <property type="component" value="Unassembled WGS sequence"/>
</dbReference>